<feature type="compositionally biased region" description="Basic and acidic residues" evidence="1">
    <location>
        <begin position="74"/>
        <end position="86"/>
    </location>
</feature>
<sequence>MASEHNPFRKKFASTSLSSPTPQPVTTSAFLQSITSGISRQNAPSSPELRPAKQKVVKKVRVLSPPPSSPSSPESEHSRGFGRQDDSSDDDSQDEDDHFAKRFPELPGGLPEAAPLRIANANNTPDNPFSKTLQGLEGLEGLTDGNASSPAAGKSMDVNAFKMLLLTGQAGAGTPPPQRPQAQYDKTAGLHTDAAYTVPELDTPRTSQDIADRRAEDQRSLLTSPTVAKKKPPPPSSRHGRKISAQIPERPHLSSGTASPISPSDTNKPLPPAPSSHGVDGAEDIFAREAAGKVPEQDSPTPSTTPLTPALPATGKKPTPAPPPRRGHARSQSMTVSAGANPPNTAGDDADTPPRSSMESQRSRSESFRSINAPAPPPPRRPHASHRQSFQLASPSNASFSAVSPAPSDAENPLQAAGNAIPKISPPPPPPARNTSTRRPPSLRSIEAPSRKISSGGGKENATPPPPPPPRQRGSSRGSMDGYGIRRTSIDSTRAMGSNVPEEPAAEEKAQDYAAADFGKAADILADLDALQREVDALRAAQGK</sequence>
<protein>
    <submittedName>
        <fullName evidence="2">Uncharacterized protein</fullName>
    </submittedName>
</protein>
<name>A0A5Q4BQY5_9PEZI</name>
<reference evidence="2 3" key="1">
    <citation type="journal article" date="2019" name="Sci. Rep.">
        <title>Colletotrichum shisoi sp. nov., an anthracnose pathogen of Perilla frutescens in Japan: molecular phylogenetic, morphological and genomic evidence.</title>
        <authorList>
            <person name="Gan P."/>
            <person name="Tsushima A."/>
            <person name="Hiroyama R."/>
            <person name="Narusaka M."/>
            <person name="Takano Y."/>
            <person name="Narusaka Y."/>
            <person name="Kawaradani M."/>
            <person name="Damm U."/>
            <person name="Shirasu K."/>
        </authorList>
    </citation>
    <scope>NUCLEOTIDE SEQUENCE [LARGE SCALE GENOMIC DNA]</scope>
    <source>
        <strain evidence="2 3">PG-2018a</strain>
    </source>
</reference>
<feature type="compositionally biased region" description="Basic residues" evidence="1">
    <location>
        <begin position="52"/>
        <end position="61"/>
    </location>
</feature>
<feature type="compositionally biased region" description="Polar residues" evidence="1">
    <location>
        <begin position="120"/>
        <end position="133"/>
    </location>
</feature>
<feature type="compositionally biased region" description="Polar residues" evidence="1">
    <location>
        <begin position="13"/>
        <end position="45"/>
    </location>
</feature>
<comment type="caution">
    <text evidence="2">The sequence shown here is derived from an EMBL/GenBank/DDBJ whole genome shotgun (WGS) entry which is preliminary data.</text>
</comment>
<dbReference type="PRINTS" id="PR01217">
    <property type="entry name" value="PRICHEXTENSN"/>
</dbReference>
<feature type="compositionally biased region" description="Basic residues" evidence="1">
    <location>
        <begin position="228"/>
        <end position="242"/>
    </location>
</feature>
<dbReference type="EMBL" id="PUHP01000631">
    <property type="protein sequence ID" value="TQN68794.1"/>
    <property type="molecule type" value="Genomic_DNA"/>
</dbReference>
<evidence type="ECO:0000313" key="3">
    <source>
        <dbReference type="Proteomes" id="UP000326340"/>
    </source>
</evidence>
<feature type="compositionally biased region" description="Low complexity" evidence="1">
    <location>
        <begin position="299"/>
        <end position="318"/>
    </location>
</feature>
<feature type="compositionally biased region" description="Polar residues" evidence="1">
    <location>
        <begin position="254"/>
        <end position="267"/>
    </location>
</feature>
<evidence type="ECO:0000256" key="1">
    <source>
        <dbReference type="SAM" id="MobiDB-lite"/>
    </source>
</evidence>
<feature type="compositionally biased region" description="Basic and acidic residues" evidence="1">
    <location>
        <begin position="210"/>
        <end position="219"/>
    </location>
</feature>
<keyword evidence="3" id="KW-1185">Reference proteome</keyword>
<feature type="region of interest" description="Disordered" evidence="1">
    <location>
        <begin position="1"/>
        <end position="153"/>
    </location>
</feature>
<evidence type="ECO:0000313" key="2">
    <source>
        <dbReference type="EMBL" id="TQN68794.1"/>
    </source>
</evidence>
<feature type="compositionally biased region" description="Low complexity" evidence="1">
    <location>
        <begin position="433"/>
        <end position="442"/>
    </location>
</feature>
<feature type="compositionally biased region" description="Polar residues" evidence="1">
    <location>
        <begin position="330"/>
        <end position="344"/>
    </location>
</feature>
<organism evidence="2 3">
    <name type="scientific">Colletotrichum shisoi</name>
    <dbReference type="NCBI Taxonomy" id="2078593"/>
    <lineage>
        <taxon>Eukaryota</taxon>
        <taxon>Fungi</taxon>
        <taxon>Dikarya</taxon>
        <taxon>Ascomycota</taxon>
        <taxon>Pezizomycotina</taxon>
        <taxon>Sordariomycetes</taxon>
        <taxon>Hypocreomycetidae</taxon>
        <taxon>Glomerellales</taxon>
        <taxon>Glomerellaceae</taxon>
        <taxon>Colletotrichum</taxon>
        <taxon>Colletotrichum destructivum species complex</taxon>
    </lineage>
</organism>
<accession>A0A5Q4BQY5</accession>
<dbReference type="Proteomes" id="UP000326340">
    <property type="component" value="Unassembled WGS sequence"/>
</dbReference>
<proteinExistence type="predicted"/>
<feature type="region of interest" description="Disordered" evidence="1">
    <location>
        <begin position="168"/>
        <end position="509"/>
    </location>
</feature>
<dbReference type="OrthoDB" id="428854at2759"/>
<dbReference type="AlphaFoldDB" id="A0A5Q4BQY5"/>
<feature type="compositionally biased region" description="Acidic residues" evidence="1">
    <location>
        <begin position="87"/>
        <end position="97"/>
    </location>
</feature>
<feature type="compositionally biased region" description="Polar residues" evidence="1">
    <location>
        <begin position="387"/>
        <end position="402"/>
    </location>
</feature>
<gene>
    <name evidence="2" type="ORF">CSHISOI_06682</name>
</gene>